<organism evidence="4 5">
    <name type="scientific">Hondaea fermentalgiana</name>
    <dbReference type="NCBI Taxonomy" id="2315210"/>
    <lineage>
        <taxon>Eukaryota</taxon>
        <taxon>Sar</taxon>
        <taxon>Stramenopiles</taxon>
        <taxon>Bigyra</taxon>
        <taxon>Labyrinthulomycetes</taxon>
        <taxon>Thraustochytrida</taxon>
        <taxon>Thraustochytriidae</taxon>
        <taxon>Hondaea</taxon>
    </lineage>
</organism>
<name>A0A2R5GHB4_9STRA</name>
<protein>
    <submittedName>
        <fullName evidence="4">Centrosomal protein of 104 kDa</fullName>
    </submittedName>
</protein>
<dbReference type="InterPro" id="IPR048739">
    <property type="entry name" value="CEP104_N"/>
</dbReference>
<keyword evidence="1" id="KW-0175">Coiled coil</keyword>
<feature type="compositionally biased region" description="Polar residues" evidence="2">
    <location>
        <begin position="346"/>
        <end position="366"/>
    </location>
</feature>
<evidence type="ECO:0000313" key="4">
    <source>
        <dbReference type="EMBL" id="GBG27244.1"/>
    </source>
</evidence>
<dbReference type="InParanoid" id="A0A2R5GHB4"/>
<feature type="region of interest" description="Disordered" evidence="2">
    <location>
        <begin position="771"/>
        <end position="898"/>
    </location>
</feature>
<feature type="coiled-coil region" evidence="1">
    <location>
        <begin position="258"/>
        <end position="296"/>
    </location>
</feature>
<dbReference type="GO" id="GO:0005929">
    <property type="term" value="C:cilium"/>
    <property type="evidence" value="ECO:0007669"/>
    <property type="project" value="TreeGrafter"/>
</dbReference>
<dbReference type="SUPFAM" id="SSF49785">
    <property type="entry name" value="Galactose-binding domain-like"/>
    <property type="match status" value="1"/>
</dbReference>
<proteinExistence type="predicted"/>
<evidence type="ECO:0000259" key="3">
    <source>
        <dbReference type="SMART" id="SM01349"/>
    </source>
</evidence>
<gene>
    <name evidence="4" type="ORF">FCC1311_034662</name>
</gene>
<reference evidence="4 5" key="1">
    <citation type="submission" date="2017-12" db="EMBL/GenBank/DDBJ databases">
        <title>Sequencing, de novo assembly and annotation of complete genome of a new Thraustochytrid species, strain FCC1311.</title>
        <authorList>
            <person name="Sedici K."/>
            <person name="Godart F."/>
            <person name="Aiese Cigliano R."/>
            <person name="Sanseverino W."/>
            <person name="Barakat M."/>
            <person name="Ortet P."/>
            <person name="Marechal E."/>
            <person name="Cagnac O."/>
            <person name="Amato A."/>
        </authorList>
    </citation>
    <scope>NUCLEOTIDE SEQUENCE [LARGE SCALE GENOMIC DNA]</scope>
</reference>
<dbReference type="PANTHER" id="PTHR13371">
    <property type="entry name" value="GLYCINE-, GLUTAMATE-, THIENYLCYCLOHEXYLPIPERIDINE-BINDING PROTEIN"/>
    <property type="match status" value="1"/>
</dbReference>
<dbReference type="Pfam" id="PF21040">
    <property type="entry name" value="CEP104-like_TOG"/>
    <property type="match status" value="1"/>
</dbReference>
<evidence type="ECO:0000256" key="1">
    <source>
        <dbReference type="SAM" id="Coils"/>
    </source>
</evidence>
<dbReference type="InterPro" id="IPR008979">
    <property type="entry name" value="Galactose-bd-like_sf"/>
</dbReference>
<feature type="compositionally biased region" description="Low complexity" evidence="2">
    <location>
        <begin position="1"/>
        <end position="27"/>
    </location>
</feature>
<dbReference type="OrthoDB" id="66599at2759"/>
<feature type="region of interest" description="Disordered" evidence="2">
    <location>
        <begin position="1"/>
        <end position="45"/>
    </location>
</feature>
<dbReference type="InterPro" id="IPR048738">
    <property type="entry name" value="CEP104_Znf"/>
</dbReference>
<dbReference type="SUPFAM" id="SSF48371">
    <property type="entry name" value="ARM repeat"/>
    <property type="match status" value="1"/>
</dbReference>
<dbReference type="EMBL" id="BEYU01000028">
    <property type="protein sequence ID" value="GBG27244.1"/>
    <property type="molecule type" value="Genomic_DNA"/>
</dbReference>
<dbReference type="InterPro" id="IPR034085">
    <property type="entry name" value="TOG"/>
</dbReference>
<dbReference type="PANTHER" id="PTHR13371:SF0">
    <property type="entry name" value="CENTROSOMAL PROTEIN OF 104 KDA"/>
    <property type="match status" value="1"/>
</dbReference>
<dbReference type="Gene3D" id="1.25.10.10">
    <property type="entry name" value="Leucine-rich Repeat Variant"/>
    <property type="match status" value="1"/>
</dbReference>
<dbReference type="Proteomes" id="UP000241890">
    <property type="component" value="Unassembled WGS sequence"/>
</dbReference>
<evidence type="ECO:0000313" key="5">
    <source>
        <dbReference type="Proteomes" id="UP000241890"/>
    </source>
</evidence>
<feature type="compositionally biased region" description="Polar residues" evidence="2">
    <location>
        <begin position="458"/>
        <end position="472"/>
    </location>
</feature>
<dbReference type="Pfam" id="PF21038">
    <property type="entry name" value="CEP104_N"/>
    <property type="match status" value="1"/>
</dbReference>
<sequence length="1033" mass="113140">MGSRAYQYQNQDPDQQYVQQQQQQQQQAKSRASAPGKNAAPGKGPKQVKFEVVYCSGEDPEFPASELNVHSPQTQGWQSPPFCAYPQEIGLGFLVGEVDLAQLQILSHQSKIATKIDVYVGRGNSYESCNFRRLGHLSLDSNERSNFAARELKSVYIGKQGSFLKLLIHKCHLNSLNIYNQVGVMAINVLGHAIANGNGHPGRDGYLAAESNQRMSEGRGGSDRAYPTAASRQVPPLQDLAVDMQFDPVTAKLLREVHDAKERAVEEEEYELAKQLKEAEGRLKHVGVKLARLEAAKRDAVACEDYDQAAVVKRDMQAIRADLEAEVSPLLYRRPSARQPAGPPQQRHSGSHQSAGPHSFAQPQQPHDSHFNAGYGPSGGPAPPYGEPHASHYNNNEAMPEDAHMHNNGLGGGPAADGPQTHHGGHQHTFSPQMPAQPGPVEDERPLPVLQHQEQQRQHSPSGAANGMNSARSAGRLPGDEPTMGGMGGANGMYEDDEAAGPATDPAVIAEALDGVAGADELPEAEPLPKGLGNEVQPLIDAFGEYLVRCLYSRQVRLRAAAMSKLEIDLERKFDMSDARIFGAICTVCRMSATDKIANIYMQGVKLLETASTRANDAGGLRRHDVHPLVEPLMPLIIDKLGNNAARIRDATTQLLQHLARLKVVGVHTVAGAVLKLLRPGKSMLWRQLLGRLKLLADLIAEFEMKDANGLSLEAVMSLITAYSGHVHPNAEVRECAKEVVLQVYAQVGDAVMPYLKDLRPKQMEEYEAGFDQIDRSQGRSPVKRAARADTENKPTARSARSTRSHGSPTPGKAKKGAHSSKSGAAGGGNSPGARTDRSRRAGSNELDEGSPRSQEVNININVSHGRRHENEEELLPERNGSHKNGGRHAVEDDDDDVSYEEEPFTCQFCGRHDPEFTDDALDIHYWKECPMLTSCLQCEQVIEVAMLNDHLLNECEMKHNHERCPRCGEAIAAQYFNQHVKRASCRPSQSVSKANRCPLCHEDVKPGEDGWREHILIEPGCNKNPRTEHLRG</sequence>
<dbReference type="InterPro" id="IPR011989">
    <property type="entry name" value="ARM-like"/>
</dbReference>
<accession>A0A2R5GHB4</accession>
<dbReference type="SMART" id="SM01349">
    <property type="entry name" value="TOG"/>
    <property type="match status" value="1"/>
</dbReference>
<dbReference type="AlphaFoldDB" id="A0A2R5GHB4"/>
<dbReference type="InterPro" id="IPR052607">
    <property type="entry name" value="CEP104-like"/>
</dbReference>
<feature type="compositionally biased region" description="Polar residues" evidence="2">
    <location>
        <begin position="796"/>
        <end position="808"/>
    </location>
</feature>
<feature type="compositionally biased region" description="Polar residues" evidence="2">
    <location>
        <begin position="852"/>
        <end position="863"/>
    </location>
</feature>
<feature type="region of interest" description="Disordered" evidence="2">
    <location>
        <begin position="330"/>
        <end position="502"/>
    </location>
</feature>
<dbReference type="InterPro" id="IPR016024">
    <property type="entry name" value="ARM-type_fold"/>
</dbReference>
<feature type="domain" description="TOG" evidence="3">
    <location>
        <begin position="531"/>
        <end position="780"/>
    </location>
</feature>
<keyword evidence="5" id="KW-1185">Reference proteome</keyword>
<comment type="caution">
    <text evidence="4">The sequence shown here is derived from an EMBL/GenBank/DDBJ whole genome shotgun (WGS) entry which is preliminary data.</text>
</comment>
<dbReference type="FunCoup" id="A0A2R5GHB4">
    <property type="interactions" value="46"/>
</dbReference>
<evidence type="ECO:0000256" key="2">
    <source>
        <dbReference type="SAM" id="MobiDB-lite"/>
    </source>
</evidence>
<dbReference type="Pfam" id="PF21039">
    <property type="entry name" value="CEP104_ZnF"/>
    <property type="match status" value="1"/>
</dbReference>